<dbReference type="Gene3D" id="3.10.129.10">
    <property type="entry name" value="Hotdog Thioesterase"/>
    <property type="match status" value="1"/>
</dbReference>
<proteinExistence type="inferred from homology"/>
<dbReference type="GO" id="GO:0009062">
    <property type="term" value="P:fatty acid catabolic process"/>
    <property type="evidence" value="ECO:0007669"/>
    <property type="project" value="TreeGrafter"/>
</dbReference>
<dbReference type="SUPFAM" id="SSF54637">
    <property type="entry name" value="Thioesterase/thiol ester dehydrase-isomerase"/>
    <property type="match status" value="1"/>
</dbReference>
<evidence type="ECO:0000256" key="2">
    <source>
        <dbReference type="ARBA" id="ARBA00022801"/>
    </source>
</evidence>
<protein>
    <submittedName>
        <fullName evidence="5">Acyl-CoA thioesterase</fullName>
    </submittedName>
</protein>
<dbReference type="PANTHER" id="PTHR11049">
    <property type="entry name" value="ACYL COENZYME A THIOESTER HYDROLASE"/>
    <property type="match status" value="1"/>
</dbReference>
<sequence length="138" mass="15159">MPSNPHQDIVVPDEIRGRDPVLVMMPMPSDTNANGDIFGGWLLAQMDLAAGTAAYLFTRGIPVKTRAISEIEFHKPVYVGDKVSIYSSVVKVGNTSVTIKIESWVLRRKQMIYEKVTEGVFTMVAVGPDGRPTPVQGR</sequence>
<gene>
    <name evidence="5" type="ORF">HYS17_06885</name>
</gene>
<organism evidence="5 6">
    <name type="scientific">Micavibrio aeruginosavorus</name>
    <dbReference type="NCBI Taxonomy" id="349221"/>
    <lineage>
        <taxon>Bacteria</taxon>
        <taxon>Pseudomonadati</taxon>
        <taxon>Bdellovibrionota</taxon>
        <taxon>Bdellovibrionia</taxon>
        <taxon>Bdellovibrionales</taxon>
        <taxon>Pseudobdellovibrionaceae</taxon>
        <taxon>Micavibrio</taxon>
    </lineage>
</organism>
<dbReference type="InterPro" id="IPR033120">
    <property type="entry name" value="HOTDOG_ACOT"/>
</dbReference>
<keyword evidence="2 3" id="KW-0378">Hydrolase</keyword>
<dbReference type="InterPro" id="IPR029069">
    <property type="entry name" value="HotDog_dom_sf"/>
</dbReference>
<dbReference type="PROSITE" id="PS51770">
    <property type="entry name" value="HOTDOG_ACOT"/>
    <property type="match status" value="1"/>
</dbReference>
<evidence type="ECO:0000256" key="1">
    <source>
        <dbReference type="ARBA" id="ARBA00010458"/>
    </source>
</evidence>
<evidence type="ECO:0000313" key="5">
    <source>
        <dbReference type="EMBL" id="QQG35283.1"/>
    </source>
</evidence>
<evidence type="ECO:0000259" key="4">
    <source>
        <dbReference type="PROSITE" id="PS51770"/>
    </source>
</evidence>
<dbReference type="GO" id="GO:0052816">
    <property type="term" value="F:long-chain fatty acyl-CoA hydrolase activity"/>
    <property type="evidence" value="ECO:0007669"/>
    <property type="project" value="TreeGrafter"/>
</dbReference>
<dbReference type="GO" id="GO:0006637">
    <property type="term" value="P:acyl-CoA metabolic process"/>
    <property type="evidence" value="ECO:0007669"/>
    <property type="project" value="TreeGrafter"/>
</dbReference>
<dbReference type="Pfam" id="PF03061">
    <property type="entry name" value="4HBT"/>
    <property type="match status" value="1"/>
</dbReference>
<dbReference type="CDD" id="cd03442">
    <property type="entry name" value="BFIT_BACH"/>
    <property type="match status" value="1"/>
</dbReference>
<feature type="domain" description="HotDog ACOT-type" evidence="4">
    <location>
        <begin position="16"/>
        <end position="129"/>
    </location>
</feature>
<name>A0A7T5UH63_9BACT</name>
<dbReference type="EMBL" id="CP066681">
    <property type="protein sequence ID" value="QQG35283.1"/>
    <property type="molecule type" value="Genomic_DNA"/>
</dbReference>
<evidence type="ECO:0000256" key="3">
    <source>
        <dbReference type="PROSITE-ProRule" id="PRU01106"/>
    </source>
</evidence>
<accession>A0A7T5UH63</accession>
<reference evidence="5 6" key="1">
    <citation type="submission" date="2020-07" db="EMBL/GenBank/DDBJ databases">
        <title>Huge and variable diversity of episymbiotic CPR bacteria and DPANN archaea in groundwater ecosystems.</title>
        <authorList>
            <person name="He C.Y."/>
            <person name="Keren R."/>
            <person name="Whittaker M."/>
            <person name="Farag I.F."/>
            <person name="Doudna J."/>
            <person name="Cate J.H.D."/>
            <person name="Banfield J.F."/>
        </authorList>
    </citation>
    <scope>NUCLEOTIDE SEQUENCE [LARGE SCALE GENOMIC DNA]</scope>
    <source>
        <strain evidence="5">NC_groundwater_70_Ag_B-0.1um_54_66</strain>
    </source>
</reference>
<dbReference type="PANTHER" id="PTHR11049:SF5">
    <property type="entry name" value="ACYL-COA THIOESTER HYDROLASE YCIA"/>
    <property type="match status" value="1"/>
</dbReference>
<dbReference type="GO" id="GO:0005829">
    <property type="term" value="C:cytosol"/>
    <property type="evidence" value="ECO:0007669"/>
    <property type="project" value="TreeGrafter"/>
</dbReference>
<dbReference type="InterPro" id="IPR040170">
    <property type="entry name" value="Cytosol_ACT"/>
</dbReference>
<evidence type="ECO:0000313" key="6">
    <source>
        <dbReference type="Proteomes" id="UP000595362"/>
    </source>
</evidence>
<dbReference type="InterPro" id="IPR006683">
    <property type="entry name" value="Thioestr_dom"/>
</dbReference>
<dbReference type="AlphaFoldDB" id="A0A7T5UH63"/>
<comment type="similarity">
    <text evidence="1">Belongs to the acyl coenzyme A hydrolase family.</text>
</comment>
<dbReference type="Proteomes" id="UP000595362">
    <property type="component" value="Chromosome"/>
</dbReference>